<keyword evidence="2" id="KW-0560">Oxidoreductase</keyword>
<dbReference type="PANTHER" id="PTHR43762:SF1">
    <property type="entry name" value="D-ARABINONO-1,4-LACTONE OXIDASE"/>
    <property type="match status" value="1"/>
</dbReference>
<dbReference type="PIRSF" id="PIRSF000136">
    <property type="entry name" value="LGO_GLO"/>
    <property type="match status" value="1"/>
</dbReference>
<dbReference type="InterPro" id="IPR016167">
    <property type="entry name" value="FAD-bd_PCMH_sub1"/>
</dbReference>
<evidence type="ECO:0000256" key="1">
    <source>
        <dbReference type="ARBA" id="ARBA00022827"/>
    </source>
</evidence>
<protein>
    <submittedName>
        <fullName evidence="4">FAD-binding protein</fullName>
    </submittedName>
</protein>
<dbReference type="InterPro" id="IPR006094">
    <property type="entry name" value="Oxid_FAD_bind_N"/>
</dbReference>
<feature type="domain" description="FAD-binding PCMH-type" evidence="3">
    <location>
        <begin position="38"/>
        <end position="204"/>
    </location>
</feature>
<name>A0A4Q5LTB0_9BACT</name>
<dbReference type="GO" id="GO:0016020">
    <property type="term" value="C:membrane"/>
    <property type="evidence" value="ECO:0007669"/>
    <property type="project" value="InterPro"/>
</dbReference>
<dbReference type="OrthoDB" id="9800184at2"/>
<dbReference type="Gene3D" id="1.10.45.10">
    <property type="entry name" value="Vanillyl-alcohol Oxidase, Chain A, domain 4"/>
    <property type="match status" value="1"/>
</dbReference>
<evidence type="ECO:0000259" key="3">
    <source>
        <dbReference type="PROSITE" id="PS51387"/>
    </source>
</evidence>
<dbReference type="InterPro" id="IPR016169">
    <property type="entry name" value="FAD-bd_PCMH_sub2"/>
</dbReference>
<evidence type="ECO:0000313" key="5">
    <source>
        <dbReference type="Proteomes" id="UP000293162"/>
    </source>
</evidence>
<evidence type="ECO:0000256" key="2">
    <source>
        <dbReference type="ARBA" id="ARBA00023002"/>
    </source>
</evidence>
<proteinExistence type="predicted"/>
<dbReference type="Pfam" id="PF01565">
    <property type="entry name" value="FAD_binding_4"/>
    <property type="match status" value="1"/>
</dbReference>
<dbReference type="Gene3D" id="3.30.465.10">
    <property type="match status" value="1"/>
</dbReference>
<dbReference type="InterPro" id="IPR036318">
    <property type="entry name" value="FAD-bd_PCMH-like_sf"/>
</dbReference>
<dbReference type="EMBL" id="SEWF01000079">
    <property type="protein sequence ID" value="RYU92669.1"/>
    <property type="molecule type" value="Genomic_DNA"/>
</dbReference>
<dbReference type="AlphaFoldDB" id="A0A4Q5LTB0"/>
<gene>
    <name evidence="4" type="ORF">EWM59_26050</name>
</gene>
<reference evidence="4 5" key="1">
    <citation type="submission" date="2019-02" db="EMBL/GenBank/DDBJ databases">
        <title>Bacterial novel species Emticicia sp. 17J42-9 isolated from soil.</title>
        <authorList>
            <person name="Jung H.-Y."/>
        </authorList>
    </citation>
    <scope>NUCLEOTIDE SEQUENCE [LARGE SCALE GENOMIC DNA]</scope>
    <source>
        <strain evidence="4 5">17J42-9</strain>
    </source>
</reference>
<keyword evidence="5" id="KW-1185">Reference proteome</keyword>
<dbReference type="Proteomes" id="UP000293162">
    <property type="component" value="Unassembled WGS sequence"/>
</dbReference>
<dbReference type="InterPro" id="IPR007173">
    <property type="entry name" value="ALO_C"/>
</dbReference>
<sequence length="448" mass="49690">MNKRTFLKTSSALVTGSIISQLMACKEREARTNWAGNLTYSTDNVYTPKTVEEVQETVKKYDKLRALGSKHSFNTIADSLDNQLSTAGLNKIVSLDKANSTVTVEGGIKYGELCKYLDDNGFALHNLASLPHISVAGACATATHGSGVKNGNLATAVSAIEFVDAAGNVVNLSAAKDGDTFNGAVVGLGALGVVTKLTLNLMPTFSMKQVVYRNMPMAELEKNFETIMSSGYSVSLFTDWSNKNINEVWIKSRFEETDTNTIAPEFYGAKAYTKNVHPIEALSAENCTEQMGVKGPWYERMPHFRMGFTPSSGKELQAEYFVPLEHGYKAMMAIEELHEQITPHLFITEVRTMAADKLWMSPGYQQACAIIHFTWKQEKDAVMKLLPQIEQKLAPFNARPHWGKLFTMSPQVLQSRIEKLDDFKKLIAQYDPKGKFRNAFIGKNLFGS</sequence>
<dbReference type="InterPro" id="IPR016171">
    <property type="entry name" value="Vanillyl_alc_oxidase_C-sub2"/>
</dbReference>
<dbReference type="GO" id="GO:0003885">
    <property type="term" value="F:D-arabinono-1,4-lactone oxidase activity"/>
    <property type="evidence" value="ECO:0007669"/>
    <property type="project" value="InterPro"/>
</dbReference>
<dbReference type="Pfam" id="PF04030">
    <property type="entry name" value="ALO"/>
    <property type="match status" value="1"/>
</dbReference>
<keyword evidence="1" id="KW-0285">Flavoprotein</keyword>
<dbReference type="InterPro" id="IPR016166">
    <property type="entry name" value="FAD-bd_PCMH"/>
</dbReference>
<dbReference type="Gene3D" id="3.30.70.2520">
    <property type="match status" value="1"/>
</dbReference>
<comment type="caution">
    <text evidence="4">The sequence shown here is derived from an EMBL/GenBank/DDBJ whole genome shotgun (WGS) entry which is preliminary data.</text>
</comment>
<dbReference type="RefSeq" id="WP_130024162.1">
    <property type="nucleotide sequence ID" value="NZ_SEWF01000079.1"/>
</dbReference>
<dbReference type="Gene3D" id="3.30.43.10">
    <property type="entry name" value="Uridine Diphospho-n-acetylenolpyruvylglucosamine Reductase, domain 2"/>
    <property type="match status" value="1"/>
</dbReference>
<dbReference type="PROSITE" id="PS51387">
    <property type="entry name" value="FAD_PCMH"/>
    <property type="match status" value="1"/>
</dbReference>
<dbReference type="InterPro" id="IPR010031">
    <property type="entry name" value="FAD_lactone_oxidase-like"/>
</dbReference>
<dbReference type="GO" id="GO:0071949">
    <property type="term" value="F:FAD binding"/>
    <property type="evidence" value="ECO:0007669"/>
    <property type="project" value="InterPro"/>
</dbReference>
<organism evidence="4 5">
    <name type="scientific">Emticicia agri</name>
    <dbReference type="NCBI Taxonomy" id="2492393"/>
    <lineage>
        <taxon>Bacteria</taxon>
        <taxon>Pseudomonadati</taxon>
        <taxon>Bacteroidota</taxon>
        <taxon>Cytophagia</taxon>
        <taxon>Cytophagales</taxon>
        <taxon>Leadbetterellaceae</taxon>
        <taxon>Emticicia</taxon>
    </lineage>
</organism>
<evidence type="ECO:0000313" key="4">
    <source>
        <dbReference type="EMBL" id="RYU92669.1"/>
    </source>
</evidence>
<accession>A0A4Q5LTB0</accession>
<keyword evidence="1" id="KW-0274">FAD</keyword>
<dbReference type="GO" id="GO:0080049">
    <property type="term" value="F:L-gulono-1,4-lactone dehydrogenase activity"/>
    <property type="evidence" value="ECO:0007669"/>
    <property type="project" value="TreeGrafter"/>
</dbReference>
<dbReference type="SUPFAM" id="SSF56176">
    <property type="entry name" value="FAD-binding/transporter-associated domain-like"/>
    <property type="match status" value="1"/>
</dbReference>
<dbReference type="PANTHER" id="PTHR43762">
    <property type="entry name" value="L-GULONOLACTONE OXIDASE"/>
    <property type="match status" value="1"/>
</dbReference>
<dbReference type="Gene3D" id="3.30.70.2530">
    <property type="match status" value="1"/>
</dbReference>